<keyword evidence="6" id="KW-1185">Reference proteome</keyword>
<feature type="domain" description="ATP-grasp" evidence="3">
    <location>
        <begin position="338"/>
        <end position="586"/>
    </location>
</feature>
<evidence type="ECO:0000313" key="5">
    <source>
        <dbReference type="EMBL" id="SDG41031.1"/>
    </source>
</evidence>
<keyword evidence="1" id="KW-0547">Nucleotide-binding</keyword>
<dbReference type="PANTHER" id="PTHR21621">
    <property type="entry name" value="RIBOSOMAL PROTEIN S6 MODIFICATION PROTEIN"/>
    <property type="match status" value="1"/>
</dbReference>
<name>A0A8G2BLK5_9PROT</name>
<feature type="domain" description="N-acetyltransferase" evidence="4">
    <location>
        <begin position="119"/>
        <end position="272"/>
    </location>
</feature>
<comment type="caution">
    <text evidence="5">The sequence shown here is derived from an EMBL/GenBank/DDBJ whole genome shotgun (WGS) entry which is preliminary data.</text>
</comment>
<dbReference type="Pfam" id="PF08443">
    <property type="entry name" value="RimK"/>
    <property type="match status" value="1"/>
</dbReference>
<dbReference type="InterPro" id="IPR013651">
    <property type="entry name" value="ATP-grasp_RimK-type"/>
</dbReference>
<dbReference type="GO" id="GO:0005524">
    <property type="term" value="F:ATP binding"/>
    <property type="evidence" value="ECO:0007669"/>
    <property type="project" value="UniProtKB-UniRule"/>
</dbReference>
<dbReference type="GO" id="GO:0016747">
    <property type="term" value="F:acyltransferase activity, transferring groups other than amino-acyl groups"/>
    <property type="evidence" value="ECO:0007669"/>
    <property type="project" value="InterPro"/>
</dbReference>
<evidence type="ECO:0000259" key="3">
    <source>
        <dbReference type="PROSITE" id="PS50975"/>
    </source>
</evidence>
<dbReference type="RefSeq" id="WP_093153702.1">
    <property type="nucleotide sequence ID" value="NZ_FNBW01000016.1"/>
</dbReference>
<gene>
    <name evidence="5" type="ORF">SAMN05660686_04316</name>
</gene>
<dbReference type="SUPFAM" id="SSF55729">
    <property type="entry name" value="Acyl-CoA N-acyltransferases (Nat)"/>
    <property type="match status" value="1"/>
</dbReference>
<dbReference type="GO" id="GO:0005737">
    <property type="term" value="C:cytoplasm"/>
    <property type="evidence" value="ECO:0007669"/>
    <property type="project" value="TreeGrafter"/>
</dbReference>
<dbReference type="SUPFAM" id="SSF56059">
    <property type="entry name" value="Glutathione synthetase ATP-binding domain-like"/>
    <property type="match status" value="1"/>
</dbReference>
<evidence type="ECO:0000256" key="1">
    <source>
        <dbReference type="PROSITE-ProRule" id="PRU00409"/>
    </source>
</evidence>
<dbReference type="InterPro" id="IPR016181">
    <property type="entry name" value="Acyl_CoA_acyltransferase"/>
</dbReference>
<dbReference type="Gene3D" id="3.30.470.20">
    <property type="entry name" value="ATP-grasp fold, B domain"/>
    <property type="match status" value="2"/>
</dbReference>
<evidence type="ECO:0000256" key="2">
    <source>
        <dbReference type="SAM" id="MobiDB-lite"/>
    </source>
</evidence>
<keyword evidence="1" id="KW-0067">ATP-binding</keyword>
<dbReference type="PROSITE" id="PS50975">
    <property type="entry name" value="ATP_GRASP"/>
    <property type="match status" value="1"/>
</dbReference>
<proteinExistence type="predicted"/>
<feature type="compositionally biased region" description="Basic residues" evidence="2">
    <location>
        <begin position="12"/>
        <end position="24"/>
    </location>
</feature>
<dbReference type="NCBIfam" id="TIGR03103">
    <property type="entry name" value="trio_acet_GNAT"/>
    <property type="match status" value="1"/>
</dbReference>
<reference evidence="5 6" key="1">
    <citation type="submission" date="2016-10" db="EMBL/GenBank/DDBJ databases">
        <authorList>
            <person name="Varghese N."/>
            <person name="Submissions S."/>
        </authorList>
    </citation>
    <scope>NUCLEOTIDE SEQUENCE [LARGE SCALE GENOMIC DNA]</scope>
    <source>
        <strain evidence="5 6">DSM 18839</strain>
    </source>
</reference>
<sequence length="595" mass="66025">MTDRAQREFKQRRARARGRSRRGWSRLPGEGPPQDRGQPNAVVNVGWGRLIFAETFETAEDLAAVMRQEAPDERDITINVNNPHVVLAQAPEAFFLDPSHTFRLEFEHYRPRTDRMVGVYVRRLRSSADAEAVNRIYAKVGMVPVGRDFLLSHRGSRRIVHLVAVDETTEEVVGTITGVDHERVYDDPEGGSSLWCLAVDPQAPLPGIGEVLLRHLVETFQTRGLAHIDLSVMHDNAPAIKLYEKLGFQRIPLFSLKYKNPINEKLYSAPMPEAKLNPYARILINEARRRGVTVEIEDAEGGLFALSHGGRRVCCRESLSELTSAVALSRCDDKALTHRLLARHGLRVPAQHEVDDASDARAFLQKYGRIVVKPARGEQGRGISVDISDPVDMVRAIEDAEIVCDRVLLEEFCEGADLRIIVIGFKVIAAAVRIPATVIGDGVSDVRSLIDRQSRRRASATGGESRIPVDGETERCVKSAGYDFDVILPKGTSLAVRKTANLHTGGTIHDVTDQLNPHLREVAEEGARILDIPVVGFDFLVPDVAGEEYVTIEANERPGLANHEPQPTAEAFVDLLFPQTTDRFLEMKEPRNATG</sequence>
<dbReference type="CDD" id="cd04301">
    <property type="entry name" value="NAT_SF"/>
    <property type="match status" value="1"/>
</dbReference>
<dbReference type="GO" id="GO:0009432">
    <property type="term" value="P:SOS response"/>
    <property type="evidence" value="ECO:0007669"/>
    <property type="project" value="TreeGrafter"/>
</dbReference>
<accession>A0A8G2BLK5</accession>
<keyword evidence="5" id="KW-0808">Transferase</keyword>
<dbReference type="InterPro" id="IPR017534">
    <property type="entry name" value="GNAT-acetyltransferase"/>
</dbReference>
<dbReference type="AlphaFoldDB" id="A0A8G2BLK5"/>
<dbReference type="OrthoDB" id="9803907at2"/>
<protein>
    <submittedName>
        <fullName evidence="5">GNAT-family acetyltransferase TIGR03103</fullName>
    </submittedName>
</protein>
<evidence type="ECO:0000259" key="4">
    <source>
        <dbReference type="PROSITE" id="PS51186"/>
    </source>
</evidence>
<dbReference type="Proteomes" id="UP000198615">
    <property type="component" value="Unassembled WGS sequence"/>
</dbReference>
<dbReference type="PROSITE" id="PS51186">
    <property type="entry name" value="GNAT"/>
    <property type="match status" value="1"/>
</dbReference>
<dbReference type="InterPro" id="IPR000182">
    <property type="entry name" value="GNAT_dom"/>
</dbReference>
<feature type="compositionally biased region" description="Basic and acidic residues" evidence="2">
    <location>
        <begin position="1"/>
        <end position="11"/>
    </location>
</feature>
<dbReference type="EMBL" id="FNBW01000016">
    <property type="protein sequence ID" value="SDG41031.1"/>
    <property type="molecule type" value="Genomic_DNA"/>
</dbReference>
<dbReference type="InterPro" id="IPR011761">
    <property type="entry name" value="ATP-grasp"/>
</dbReference>
<feature type="region of interest" description="Disordered" evidence="2">
    <location>
        <begin position="1"/>
        <end position="40"/>
    </location>
</feature>
<dbReference type="GO" id="GO:0046872">
    <property type="term" value="F:metal ion binding"/>
    <property type="evidence" value="ECO:0007669"/>
    <property type="project" value="InterPro"/>
</dbReference>
<dbReference type="PANTHER" id="PTHR21621:SF0">
    <property type="entry name" value="BETA-CITRYLGLUTAMATE SYNTHASE B-RELATED"/>
    <property type="match status" value="1"/>
</dbReference>
<dbReference type="GO" id="GO:0018169">
    <property type="term" value="F:ribosomal S6-glutamic acid ligase activity"/>
    <property type="evidence" value="ECO:0007669"/>
    <property type="project" value="TreeGrafter"/>
</dbReference>
<organism evidence="5 6">
    <name type="scientific">Thalassobaculum litoreum DSM 18839</name>
    <dbReference type="NCBI Taxonomy" id="1123362"/>
    <lineage>
        <taxon>Bacteria</taxon>
        <taxon>Pseudomonadati</taxon>
        <taxon>Pseudomonadota</taxon>
        <taxon>Alphaproteobacteria</taxon>
        <taxon>Rhodospirillales</taxon>
        <taxon>Thalassobaculaceae</taxon>
        <taxon>Thalassobaculum</taxon>
    </lineage>
</organism>
<evidence type="ECO:0000313" key="6">
    <source>
        <dbReference type="Proteomes" id="UP000198615"/>
    </source>
</evidence>
<dbReference type="Pfam" id="PF00583">
    <property type="entry name" value="Acetyltransf_1"/>
    <property type="match status" value="1"/>
</dbReference>
<dbReference type="Gene3D" id="3.40.630.30">
    <property type="match status" value="1"/>
</dbReference>